<proteinExistence type="predicted"/>
<organism evidence="1 2">
    <name type="scientific">Wenzhouxiangella marina</name>
    <dbReference type="NCBI Taxonomy" id="1579979"/>
    <lineage>
        <taxon>Bacteria</taxon>
        <taxon>Pseudomonadati</taxon>
        <taxon>Pseudomonadota</taxon>
        <taxon>Gammaproteobacteria</taxon>
        <taxon>Chromatiales</taxon>
        <taxon>Wenzhouxiangellaceae</taxon>
        <taxon>Wenzhouxiangella</taxon>
    </lineage>
</organism>
<accession>A0A0K0XY93</accession>
<dbReference type="EMBL" id="CP012154">
    <property type="protein sequence ID" value="AKS42664.1"/>
    <property type="molecule type" value="Genomic_DNA"/>
</dbReference>
<name>A0A0K0XY93_9GAMM</name>
<dbReference type="RefSeq" id="WP_049726210.1">
    <property type="nucleotide sequence ID" value="NZ_CP012154.1"/>
</dbReference>
<dbReference type="KEGG" id="wma:WM2015_2301"/>
<dbReference type="Proteomes" id="UP000066624">
    <property type="component" value="Chromosome"/>
</dbReference>
<sequence>MRISVKKVLVCSWVLLAAIFVLLSYLPGIPIGASVFAFFLLFIVNTVLAAIGWSHFQKQFKSPRYKE</sequence>
<protein>
    <submittedName>
        <fullName evidence="1">Uncharacterized protein</fullName>
    </submittedName>
</protein>
<evidence type="ECO:0000313" key="1">
    <source>
        <dbReference type="EMBL" id="AKS42664.1"/>
    </source>
</evidence>
<keyword evidence="2" id="KW-1185">Reference proteome</keyword>
<dbReference type="AlphaFoldDB" id="A0A0K0XY93"/>
<evidence type="ECO:0000313" key="2">
    <source>
        <dbReference type="Proteomes" id="UP000066624"/>
    </source>
</evidence>
<gene>
    <name evidence="1" type="ORF">WM2015_2301</name>
</gene>
<reference evidence="1 2" key="1">
    <citation type="submission" date="2015-07" db="EMBL/GenBank/DDBJ databases">
        <authorList>
            <person name="Noorani M."/>
        </authorList>
    </citation>
    <scope>NUCLEOTIDE SEQUENCE [LARGE SCALE GENOMIC DNA]</scope>
    <source>
        <strain evidence="1 2">KCTC 42284</strain>
    </source>
</reference>